<comment type="caution">
    <text evidence="4">The sequence shown here is derived from an EMBL/GenBank/DDBJ whole genome shotgun (WGS) entry which is preliminary data.</text>
</comment>
<protein>
    <submittedName>
        <fullName evidence="4">SDR family NAD(P)-dependent oxidoreductase</fullName>
    </submittedName>
</protein>
<keyword evidence="2" id="KW-0560">Oxidoreductase</keyword>
<dbReference type="RefSeq" id="WP_311653965.1">
    <property type="nucleotide sequence ID" value="NZ_JAVRIB010000017.1"/>
</dbReference>
<dbReference type="InterPro" id="IPR036291">
    <property type="entry name" value="NAD(P)-bd_dom_sf"/>
</dbReference>
<accession>A0ABU3C3E2</accession>
<evidence type="ECO:0000256" key="1">
    <source>
        <dbReference type="ARBA" id="ARBA00006484"/>
    </source>
</evidence>
<comment type="similarity">
    <text evidence="1 3">Belongs to the short-chain dehydrogenases/reductases (SDR) family.</text>
</comment>
<dbReference type="PRINTS" id="PR00081">
    <property type="entry name" value="GDHRDH"/>
</dbReference>
<name>A0ABU3C3E2_9GAMM</name>
<dbReference type="PANTHER" id="PTHR44196:SF2">
    <property type="entry name" value="SHORT-CHAIN DEHYDROGENASE-RELATED"/>
    <property type="match status" value="1"/>
</dbReference>
<reference evidence="4 5" key="1">
    <citation type="submission" date="2023-09" db="EMBL/GenBank/DDBJ databases">
        <authorList>
            <person name="Rey-Velasco X."/>
        </authorList>
    </citation>
    <scope>NUCLEOTIDE SEQUENCE [LARGE SCALE GENOMIC DNA]</scope>
    <source>
        <strain evidence="4 5">W335</strain>
    </source>
</reference>
<dbReference type="CDD" id="cd05233">
    <property type="entry name" value="SDR_c"/>
    <property type="match status" value="1"/>
</dbReference>
<dbReference type="Pfam" id="PF00106">
    <property type="entry name" value="adh_short"/>
    <property type="match status" value="1"/>
</dbReference>
<keyword evidence="5" id="KW-1185">Reference proteome</keyword>
<organism evidence="4 5">
    <name type="scientific">Spectribacter hydrogenoxidans</name>
    <dbReference type="NCBI Taxonomy" id="3075608"/>
    <lineage>
        <taxon>Bacteria</taxon>
        <taxon>Pseudomonadati</taxon>
        <taxon>Pseudomonadota</taxon>
        <taxon>Gammaproteobacteria</taxon>
        <taxon>Salinisphaerales</taxon>
        <taxon>Salinisphaeraceae</taxon>
        <taxon>Spectribacter</taxon>
    </lineage>
</organism>
<sequence>MSRIECRGRTALVTGASSGLGADFARDLAARGANLVIVARRDDKLTLLADEICTAHGVDIKAIPMDLGTERAPQELHRQLTEAGLAVDFLVNNAGFGVYGDFLTLDWERENAMLQLDVVTLTHLSKLFGRDMAERGFGAMLQIASTGAFQPSPGYASYAAAKAYVKSFSYAIDHEMRPRGVTSTVLSPGVTATEFLQVSGQRRNWFHKLTMMQSPAVARVGINAMLARRKGVVAGWMNKLAAHSNRMNPTAVSTGIAAVAMKN</sequence>
<dbReference type="PANTHER" id="PTHR44196">
    <property type="entry name" value="DEHYDROGENASE/REDUCTASE SDR FAMILY MEMBER 7B"/>
    <property type="match status" value="1"/>
</dbReference>
<dbReference type="Gene3D" id="3.40.50.720">
    <property type="entry name" value="NAD(P)-binding Rossmann-like Domain"/>
    <property type="match status" value="1"/>
</dbReference>
<proteinExistence type="inferred from homology"/>
<dbReference type="PRINTS" id="PR00080">
    <property type="entry name" value="SDRFAMILY"/>
</dbReference>
<gene>
    <name evidence="4" type="ORF">RM532_14035</name>
</gene>
<dbReference type="EMBL" id="JAVRIB010000017">
    <property type="protein sequence ID" value="MDT0636070.1"/>
    <property type="molecule type" value="Genomic_DNA"/>
</dbReference>
<evidence type="ECO:0000313" key="4">
    <source>
        <dbReference type="EMBL" id="MDT0636070.1"/>
    </source>
</evidence>
<evidence type="ECO:0000256" key="3">
    <source>
        <dbReference type="RuleBase" id="RU000363"/>
    </source>
</evidence>
<dbReference type="SUPFAM" id="SSF51735">
    <property type="entry name" value="NAD(P)-binding Rossmann-fold domains"/>
    <property type="match status" value="1"/>
</dbReference>
<dbReference type="InterPro" id="IPR002347">
    <property type="entry name" value="SDR_fam"/>
</dbReference>
<evidence type="ECO:0000313" key="5">
    <source>
        <dbReference type="Proteomes" id="UP001251857"/>
    </source>
</evidence>
<evidence type="ECO:0000256" key="2">
    <source>
        <dbReference type="ARBA" id="ARBA00023002"/>
    </source>
</evidence>
<dbReference type="PIRSF" id="PIRSF000126">
    <property type="entry name" value="11-beta-HSD1"/>
    <property type="match status" value="1"/>
</dbReference>
<dbReference type="Proteomes" id="UP001251857">
    <property type="component" value="Unassembled WGS sequence"/>
</dbReference>